<dbReference type="InterPro" id="IPR037460">
    <property type="entry name" value="SEST-like"/>
</dbReference>
<feature type="active site" evidence="1">
    <location>
        <position position="289"/>
    </location>
</feature>
<dbReference type="Proteomes" id="UP000657385">
    <property type="component" value="Unassembled WGS sequence"/>
</dbReference>
<evidence type="ECO:0000313" key="5">
    <source>
        <dbReference type="EMBL" id="MBF9067171.1"/>
    </source>
</evidence>
<evidence type="ECO:0000256" key="2">
    <source>
        <dbReference type="PIRSR" id="PIRSR637460-2"/>
    </source>
</evidence>
<dbReference type="PANTHER" id="PTHR37981:SF1">
    <property type="entry name" value="SGNH HYDROLASE-TYPE ESTERASE DOMAIN-CONTAINING PROTEIN"/>
    <property type="match status" value="1"/>
</dbReference>
<protein>
    <submittedName>
        <fullName evidence="5">SGNH/GDSL hydrolase family protein</fullName>
    </submittedName>
</protein>
<dbReference type="CDD" id="cd01823">
    <property type="entry name" value="SEST_like"/>
    <property type="match status" value="1"/>
</dbReference>
<evidence type="ECO:0000256" key="3">
    <source>
        <dbReference type="SAM" id="SignalP"/>
    </source>
</evidence>
<comment type="caution">
    <text evidence="5">The sequence shown here is derived from an EMBL/GenBank/DDBJ whole genome shotgun (WGS) entry which is preliminary data.</text>
</comment>
<feature type="disulfide bond" evidence="2">
    <location>
        <begin position="218"/>
        <end position="267"/>
    </location>
</feature>
<dbReference type="AlphaFoldDB" id="A0A931B1G1"/>
<dbReference type="InterPro" id="IPR013830">
    <property type="entry name" value="SGNH_hydro"/>
</dbReference>
<dbReference type="GO" id="GO:0004806">
    <property type="term" value="F:triacylglycerol lipase activity"/>
    <property type="evidence" value="ECO:0007669"/>
    <property type="project" value="TreeGrafter"/>
</dbReference>
<feature type="disulfide bond" evidence="2">
    <location>
        <begin position="73"/>
        <end position="98"/>
    </location>
</feature>
<feature type="domain" description="SGNH hydrolase-type esterase" evidence="4">
    <location>
        <begin position="51"/>
        <end position="296"/>
    </location>
</feature>
<name>A0A931B1G1_9ACTN</name>
<dbReference type="RefSeq" id="WP_196192387.1">
    <property type="nucleotide sequence ID" value="NZ_JADPRT010000002.1"/>
</dbReference>
<dbReference type="GO" id="GO:0019433">
    <property type="term" value="P:triglyceride catabolic process"/>
    <property type="evidence" value="ECO:0007669"/>
    <property type="project" value="TreeGrafter"/>
</dbReference>
<feature type="active site" description="Nucleophile" evidence="1">
    <location>
        <position position="55"/>
    </location>
</feature>
<reference evidence="5" key="1">
    <citation type="submission" date="2020-11" db="EMBL/GenBank/DDBJ databases">
        <title>Isolation and identification of active actinomycetes.</title>
        <authorList>
            <person name="Yu B."/>
        </authorList>
    </citation>
    <scope>NUCLEOTIDE SEQUENCE</scope>
    <source>
        <strain evidence="5">NEAU-YB345</strain>
    </source>
</reference>
<dbReference type="PANTHER" id="PTHR37981">
    <property type="entry name" value="LIPASE 2"/>
    <property type="match status" value="1"/>
</dbReference>
<accession>A0A931B1G1</accession>
<evidence type="ECO:0000259" key="4">
    <source>
        <dbReference type="Pfam" id="PF13472"/>
    </source>
</evidence>
<proteinExistence type="predicted"/>
<dbReference type="InterPro" id="IPR036514">
    <property type="entry name" value="SGNH_hydro_sf"/>
</dbReference>
<feature type="signal peptide" evidence="3">
    <location>
        <begin position="1"/>
        <end position="36"/>
    </location>
</feature>
<dbReference type="Pfam" id="PF13472">
    <property type="entry name" value="Lipase_GDSL_2"/>
    <property type="match status" value="1"/>
</dbReference>
<dbReference type="SUPFAM" id="SSF52266">
    <property type="entry name" value="SGNH hydrolase"/>
    <property type="match status" value="1"/>
</dbReference>
<dbReference type="EMBL" id="JADPRT010000002">
    <property type="protein sequence ID" value="MBF9067171.1"/>
    <property type="molecule type" value="Genomic_DNA"/>
</dbReference>
<gene>
    <name evidence="5" type="ORF">I2501_03830</name>
</gene>
<feature type="disulfide bond" evidence="2">
    <location>
        <begin position="153"/>
        <end position="165"/>
    </location>
</feature>
<keyword evidence="3" id="KW-0732">Signal</keyword>
<sequence length="309" mass="31505">MSATVRAVSRGLRRSGTAALGALLAAAAISAAPAVADTASPAGAAGPEYVALGDSFAAGPTLLPQDSYHTDPCLQSGVDYAHLVARELGITAFRDVSCSGATSANILTTPQPADLPGGSSVPTQIDAVSRSTALVTISVGANDIDLAQFATRCVNLLPPPLGTSCAATETAGGVDKGAELVDAEAPRLAAVLDAVHLRAPQARILITSYADYFGTEGCFPRQPFWPQDAAYLQGLVDRLGQVTEAVAAHHHAEYVDFIGPGAGHDGCQATGNWVNLLVPGHTGGAMPLHPTALGEQNFARIIVEHLTGS</sequence>
<organism evidence="5 6">
    <name type="scientific">Streptacidiphilus fuscans</name>
    <dbReference type="NCBI Taxonomy" id="2789292"/>
    <lineage>
        <taxon>Bacteria</taxon>
        <taxon>Bacillati</taxon>
        <taxon>Actinomycetota</taxon>
        <taxon>Actinomycetes</taxon>
        <taxon>Kitasatosporales</taxon>
        <taxon>Streptomycetaceae</taxon>
        <taxon>Streptacidiphilus</taxon>
    </lineage>
</organism>
<evidence type="ECO:0000313" key="6">
    <source>
        <dbReference type="Proteomes" id="UP000657385"/>
    </source>
</evidence>
<keyword evidence="5" id="KW-0378">Hydrolase</keyword>
<keyword evidence="6" id="KW-1185">Reference proteome</keyword>
<keyword evidence="2" id="KW-1015">Disulfide bond</keyword>
<feature type="chain" id="PRO_5039585977" evidence="3">
    <location>
        <begin position="37"/>
        <end position="309"/>
    </location>
</feature>
<evidence type="ECO:0000256" key="1">
    <source>
        <dbReference type="PIRSR" id="PIRSR637460-1"/>
    </source>
</evidence>
<dbReference type="Gene3D" id="3.40.50.1110">
    <property type="entry name" value="SGNH hydrolase"/>
    <property type="match status" value="1"/>
</dbReference>